<reference evidence="1 2" key="1">
    <citation type="journal article" date="2019" name="Nat. Ecol. Evol.">
        <title>Megaphylogeny resolves global patterns of mushroom evolution.</title>
        <authorList>
            <person name="Varga T."/>
            <person name="Krizsan K."/>
            <person name="Foldi C."/>
            <person name="Dima B."/>
            <person name="Sanchez-Garcia M."/>
            <person name="Sanchez-Ramirez S."/>
            <person name="Szollosi G.J."/>
            <person name="Szarkandi J.G."/>
            <person name="Papp V."/>
            <person name="Albert L."/>
            <person name="Andreopoulos W."/>
            <person name="Angelini C."/>
            <person name="Antonin V."/>
            <person name="Barry K.W."/>
            <person name="Bougher N.L."/>
            <person name="Buchanan P."/>
            <person name="Buyck B."/>
            <person name="Bense V."/>
            <person name="Catcheside P."/>
            <person name="Chovatia M."/>
            <person name="Cooper J."/>
            <person name="Damon W."/>
            <person name="Desjardin D."/>
            <person name="Finy P."/>
            <person name="Geml J."/>
            <person name="Haridas S."/>
            <person name="Hughes K."/>
            <person name="Justo A."/>
            <person name="Karasinski D."/>
            <person name="Kautmanova I."/>
            <person name="Kiss B."/>
            <person name="Kocsube S."/>
            <person name="Kotiranta H."/>
            <person name="LaButti K.M."/>
            <person name="Lechner B.E."/>
            <person name="Liimatainen K."/>
            <person name="Lipzen A."/>
            <person name="Lukacs Z."/>
            <person name="Mihaltcheva S."/>
            <person name="Morgado L.N."/>
            <person name="Niskanen T."/>
            <person name="Noordeloos M.E."/>
            <person name="Ohm R.A."/>
            <person name="Ortiz-Santana B."/>
            <person name="Ovrebo C."/>
            <person name="Racz N."/>
            <person name="Riley R."/>
            <person name="Savchenko A."/>
            <person name="Shiryaev A."/>
            <person name="Soop K."/>
            <person name="Spirin V."/>
            <person name="Szebenyi C."/>
            <person name="Tomsovsky M."/>
            <person name="Tulloss R.E."/>
            <person name="Uehling J."/>
            <person name="Grigoriev I.V."/>
            <person name="Vagvolgyi C."/>
            <person name="Papp T."/>
            <person name="Martin F.M."/>
            <person name="Miettinen O."/>
            <person name="Hibbett D.S."/>
            <person name="Nagy L.G."/>
        </authorList>
    </citation>
    <scope>NUCLEOTIDE SEQUENCE [LARGE SCALE GENOMIC DNA]</scope>
    <source>
        <strain evidence="1 2">NL-1719</strain>
    </source>
</reference>
<gene>
    <name evidence="1" type="ORF">BDN72DRAFT_825377</name>
</gene>
<organism evidence="1 2">
    <name type="scientific">Pluteus cervinus</name>
    <dbReference type="NCBI Taxonomy" id="181527"/>
    <lineage>
        <taxon>Eukaryota</taxon>
        <taxon>Fungi</taxon>
        <taxon>Dikarya</taxon>
        <taxon>Basidiomycota</taxon>
        <taxon>Agaricomycotina</taxon>
        <taxon>Agaricomycetes</taxon>
        <taxon>Agaricomycetidae</taxon>
        <taxon>Agaricales</taxon>
        <taxon>Pluteineae</taxon>
        <taxon>Pluteaceae</taxon>
        <taxon>Pluteus</taxon>
    </lineage>
</organism>
<protein>
    <submittedName>
        <fullName evidence="1">Uncharacterized protein</fullName>
    </submittedName>
</protein>
<dbReference type="Proteomes" id="UP000308600">
    <property type="component" value="Unassembled WGS sequence"/>
</dbReference>
<proteinExistence type="predicted"/>
<evidence type="ECO:0000313" key="2">
    <source>
        <dbReference type="Proteomes" id="UP000308600"/>
    </source>
</evidence>
<keyword evidence="2" id="KW-1185">Reference proteome</keyword>
<accession>A0ACD3AG47</accession>
<dbReference type="EMBL" id="ML208467">
    <property type="protein sequence ID" value="TFK64633.1"/>
    <property type="molecule type" value="Genomic_DNA"/>
</dbReference>
<evidence type="ECO:0000313" key="1">
    <source>
        <dbReference type="EMBL" id="TFK64633.1"/>
    </source>
</evidence>
<name>A0ACD3AG47_9AGAR</name>
<sequence>MRVENGFQVTPFVEENPYTSDTVLPSLLRRILPSELLGEIENDLTRFGGEVITSIRALGSGNRVAPPRLIQYDQWGRRVDILETSEGWRDLKAAAQKEGIPAIFYERIYGEHSRVYGFAKVLLMVGDSHEVFCPLSMTDGTARVLELLGSDEMKKEFLPRLTSRDPSYAFTAGQWMTERPGGSDVSRTETVASPTNITNQLGSQYALNGFKWFSSATDSDIAVALARTGSVEQGSRALSLFLIPLRLPLLRSPTEPEPSPTSNRIFVHRLKNKIGTHTLPTAELSLEGTKAYLIGSLNQGVKNISPVLNITRVWSAMGSIGGLRKCLAIATAYSKVRAVQGGRTLLKDAPIHVSQLASLHILYRALTHLVFGAVQLLGKAECGVATVEELRRLRILTPTVKAFSAEKAPAAMEEAMTTLGGAGYMEENGFGQLIRDSLVEKIWEGTTTVLSLDIARAAQDPANVGALLTWARGIIASSPYVLSGQMKDALQLLKSGLNEIQTSYKLPIKPLVARPGLLLIGHVVSAIYLLEHATWSHSASQPGAYIDAEVFRRWTMEGGLAVALEDVEAARTATNDRIRFNSSLVYPNSKAKL</sequence>